<evidence type="ECO:0000313" key="2">
    <source>
        <dbReference type="EMBL" id="SDH80862.1"/>
    </source>
</evidence>
<feature type="signal peptide" evidence="1">
    <location>
        <begin position="1"/>
        <end position="21"/>
    </location>
</feature>
<accession>A0A1G8FFQ0</accession>
<name>A0A1G8FFQ0_9ACTN</name>
<gene>
    <name evidence="2" type="ORF">SAMN05421869_103303</name>
</gene>
<proteinExistence type="predicted"/>
<organism evidence="2 3">
    <name type="scientific">Nonomuraea jiangxiensis</name>
    <dbReference type="NCBI Taxonomy" id="633440"/>
    <lineage>
        <taxon>Bacteria</taxon>
        <taxon>Bacillati</taxon>
        <taxon>Actinomycetota</taxon>
        <taxon>Actinomycetes</taxon>
        <taxon>Streptosporangiales</taxon>
        <taxon>Streptosporangiaceae</taxon>
        <taxon>Nonomuraea</taxon>
    </lineage>
</organism>
<dbReference type="EMBL" id="FNDJ01000003">
    <property type="protein sequence ID" value="SDH80862.1"/>
    <property type="molecule type" value="Genomic_DNA"/>
</dbReference>
<protein>
    <submittedName>
        <fullName evidence="2">Enoyl reductase</fullName>
    </submittedName>
</protein>
<sequence length="314" mass="33657">MKPLISAIAAGLLLLPVSPPAANPGDEPSTGVSREGDTVTAQVARAGSRLTISGDGAKNGKGDGYTVKRPCWYEPFLNAQEMIDLHTKGVGNARRAAIHEESHRAFIAPFLEKEGQEGLWWATNYMLNDPAGAACAAALEQFLFVPPNTTPPAGITLQQLAEIARAAMTVPQHTINLNPDAKSFVNLPTWVWIEGIGQPRRTVTASIPGFMSVTVVATLQDIKIDPGTTAERAEIHVEGCGPTGKPYVKGGQFTCGVRYLRSSIDQGQEKYPLTVTTVWPVQVVDNVVPVTFPPVEVDTSRDVQVGEIQSNVRP</sequence>
<keyword evidence="3" id="KW-1185">Reference proteome</keyword>
<evidence type="ECO:0000313" key="3">
    <source>
        <dbReference type="Proteomes" id="UP000199202"/>
    </source>
</evidence>
<dbReference type="Proteomes" id="UP000199202">
    <property type="component" value="Unassembled WGS sequence"/>
</dbReference>
<dbReference type="OrthoDB" id="4072449at2"/>
<feature type="chain" id="PRO_5011574756" evidence="1">
    <location>
        <begin position="22"/>
        <end position="314"/>
    </location>
</feature>
<reference evidence="2 3" key="1">
    <citation type="submission" date="2016-10" db="EMBL/GenBank/DDBJ databases">
        <authorList>
            <person name="de Groot N.N."/>
        </authorList>
    </citation>
    <scope>NUCLEOTIDE SEQUENCE [LARGE SCALE GENOMIC DNA]</scope>
    <source>
        <strain evidence="2 3">CGMCC 4.6533</strain>
    </source>
</reference>
<evidence type="ECO:0000256" key="1">
    <source>
        <dbReference type="SAM" id="SignalP"/>
    </source>
</evidence>
<keyword evidence="1" id="KW-0732">Signal</keyword>
<dbReference type="STRING" id="633440.SAMN05421869_103303"/>
<dbReference type="AlphaFoldDB" id="A0A1G8FFQ0"/>